<name>A0A1J3DAM3_NOCCA</name>
<sequence>MNSNGRKDNKDENSSLDDTATNVIGDLGAGVAFAGLLFLTLAWDSEEKMMRACGQDEYIPIKDFKDHPPKRLVQESA</sequence>
<accession>A0A1J3DAM3</accession>
<evidence type="ECO:0000256" key="2">
    <source>
        <dbReference type="SAM" id="Phobius"/>
    </source>
</evidence>
<proteinExistence type="predicted"/>
<keyword evidence="2" id="KW-1133">Transmembrane helix</keyword>
<keyword evidence="2" id="KW-0812">Transmembrane</keyword>
<keyword evidence="2" id="KW-0472">Membrane</keyword>
<organism evidence="3">
    <name type="scientific">Noccaea caerulescens</name>
    <name type="common">Alpine penny-cress</name>
    <name type="synonym">Thlaspi caerulescens</name>
    <dbReference type="NCBI Taxonomy" id="107243"/>
    <lineage>
        <taxon>Eukaryota</taxon>
        <taxon>Viridiplantae</taxon>
        <taxon>Streptophyta</taxon>
        <taxon>Embryophyta</taxon>
        <taxon>Tracheophyta</taxon>
        <taxon>Spermatophyta</taxon>
        <taxon>Magnoliopsida</taxon>
        <taxon>eudicotyledons</taxon>
        <taxon>Gunneridae</taxon>
        <taxon>Pentapetalae</taxon>
        <taxon>rosids</taxon>
        <taxon>malvids</taxon>
        <taxon>Brassicales</taxon>
        <taxon>Brassicaceae</taxon>
        <taxon>Coluteocarpeae</taxon>
        <taxon>Noccaea</taxon>
    </lineage>
</organism>
<protein>
    <submittedName>
        <fullName evidence="3">Uncharacterized protein</fullName>
    </submittedName>
</protein>
<reference evidence="3" key="1">
    <citation type="submission" date="2016-07" db="EMBL/GenBank/DDBJ databases">
        <title>De novo transcriptome assembly of four accessions of the metal hyperaccumulator plant Noccaea caerulescens.</title>
        <authorList>
            <person name="Blande D."/>
            <person name="Halimaa P."/>
            <person name="Tervahauta A.I."/>
            <person name="Aarts M.G."/>
            <person name="Karenlampi S.O."/>
        </authorList>
    </citation>
    <scope>NUCLEOTIDE SEQUENCE</scope>
</reference>
<feature type="region of interest" description="Disordered" evidence="1">
    <location>
        <begin position="1"/>
        <end position="20"/>
    </location>
</feature>
<evidence type="ECO:0000313" key="3">
    <source>
        <dbReference type="EMBL" id="JAU16151.1"/>
    </source>
</evidence>
<feature type="transmembrane region" description="Helical" evidence="2">
    <location>
        <begin position="20"/>
        <end position="41"/>
    </location>
</feature>
<evidence type="ECO:0000256" key="1">
    <source>
        <dbReference type="SAM" id="MobiDB-lite"/>
    </source>
</evidence>
<gene>
    <name evidence="3" type="ORF">GA_TR15843_c0_g1_i1_g.48888</name>
</gene>
<dbReference type="AlphaFoldDB" id="A0A1J3DAM3"/>
<feature type="compositionally biased region" description="Basic and acidic residues" evidence="1">
    <location>
        <begin position="1"/>
        <end position="13"/>
    </location>
</feature>
<dbReference type="EMBL" id="GEVI01016169">
    <property type="protein sequence ID" value="JAU16151.1"/>
    <property type="molecule type" value="Transcribed_RNA"/>
</dbReference>